<dbReference type="Pfam" id="PF25800">
    <property type="entry name" value="FimV_N"/>
    <property type="match status" value="1"/>
</dbReference>
<dbReference type="InterPro" id="IPR057840">
    <property type="entry name" value="FimV_N"/>
</dbReference>
<dbReference type="InterPro" id="IPR018392">
    <property type="entry name" value="LysM"/>
</dbReference>
<dbReference type="NCBIfam" id="TIGR03505">
    <property type="entry name" value="FimV_core"/>
    <property type="match status" value="1"/>
</dbReference>
<reference evidence="5 6" key="1">
    <citation type="journal article" date="2019" name="ISME J.">
        <title>Evolution in action: habitat transition from sediment to the pelagial leads to genome streamlining in Methylophilaceae.</title>
        <authorList>
            <person name="Salcher M."/>
            <person name="Schaefle D."/>
            <person name="Kaspar M."/>
            <person name="Neuenschwander S.M."/>
            <person name="Ghai R."/>
        </authorList>
    </citation>
    <scope>NUCLEOTIDE SEQUENCE [LARGE SCALE GENOMIC DNA]</scope>
    <source>
        <strain evidence="5 6">MMS-RI-1</strain>
    </source>
</reference>
<proteinExistence type="predicted"/>
<gene>
    <name evidence="5" type="ORF">FIT61_03730</name>
</gene>
<dbReference type="RefSeq" id="WP_139883331.1">
    <property type="nucleotide sequence ID" value="NZ_CP040986.1"/>
</dbReference>
<keyword evidence="3" id="KW-0472">Membrane</keyword>
<feature type="domain" description="LysM" evidence="4">
    <location>
        <begin position="190"/>
        <end position="245"/>
    </location>
</feature>
<evidence type="ECO:0000256" key="2">
    <source>
        <dbReference type="SAM" id="MobiDB-lite"/>
    </source>
</evidence>
<evidence type="ECO:0000259" key="4">
    <source>
        <dbReference type="PROSITE" id="PS51782"/>
    </source>
</evidence>
<dbReference type="InterPro" id="IPR036779">
    <property type="entry name" value="LysM_dom_sf"/>
</dbReference>
<evidence type="ECO:0000313" key="6">
    <source>
        <dbReference type="Proteomes" id="UP000312102"/>
    </source>
</evidence>
<feature type="coiled-coil region" evidence="1">
    <location>
        <begin position="327"/>
        <end position="368"/>
    </location>
</feature>
<feature type="region of interest" description="Disordered" evidence="2">
    <location>
        <begin position="405"/>
        <end position="437"/>
    </location>
</feature>
<dbReference type="Proteomes" id="UP000312102">
    <property type="component" value="Chromosome"/>
</dbReference>
<dbReference type="EMBL" id="CP040986">
    <property type="protein sequence ID" value="QDD13556.1"/>
    <property type="molecule type" value="Genomic_DNA"/>
</dbReference>
<keyword evidence="3" id="KW-0812">Transmembrane</keyword>
<dbReference type="PROSITE" id="PS51782">
    <property type="entry name" value="LYSM"/>
    <property type="match status" value="1"/>
</dbReference>
<feature type="transmembrane region" description="Helical" evidence="3">
    <location>
        <begin position="461"/>
        <end position="479"/>
    </location>
</feature>
<name>A0AAE6FTJ2_9PROT</name>
<keyword evidence="3" id="KW-1133">Transmembrane helix</keyword>
<dbReference type="KEGG" id="mrk:FIT61_03730"/>
<dbReference type="InterPro" id="IPR020012">
    <property type="entry name" value="LysM_FimV"/>
</dbReference>
<accession>A0AAE6FTJ2</accession>
<evidence type="ECO:0000256" key="1">
    <source>
        <dbReference type="SAM" id="Coils"/>
    </source>
</evidence>
<sequence length="535" mass="58849">MSKQIKKLLLLFVFLFPLIGQALQLGKIVVTSSQGQPLNAEIEMMLAPGEDASKLQTSLASKENYESQGIERLPIHNNISVELQKNERGLTVLKLKSTQPVPEPFLDLLIQVDSAKGRNYREYTVLLDPPETPIIQQEKIVAVDKTSPPLMNDKKDMKESIEKNKAAIEKEVKISPKSLEKNKSSDFSAKSITVKSADTIYKIARENKIPGITTEQMVIGIFNLNELAFTNKNINGLEVGQKIVLPTKDDFMNLSHAKAMAEIKIQSAQWNKFSSKTAEAVAASPKIISPKPDAPVTPATVVQSESITPAPRIKLTGDTLSVDKNSKEVVQKEINQINDDKTALEKNIKDAEQKIVLLEKELADAKKILAVSNQALFELQEKSKQVNQTKDLANKAPVVETKPDLNSLISKPNDLDANKNEVTPPADTTFKSSISDGPIDENASAQLASDKEVSSVSSSSGLFIFLGVLLAILIMLFVFKTKKQQEQKELIDYINTDDDKLEVSSIKGESGVDEVNLSGIEINLSDKDQKPTHLD</sequence>
<dbReference type="Gene3D" id="3.10.350.10">
    <property type="entry name" value="LysM domain"/>
    <property type="match status" value="1"/>
</dbReference>
<organism evidence="5 6">
    <name type="scientific">Candidatus Methylopumilus rimovensis</name>
    <dbReference type="NCBI Taxonomy" id="2588535"/>
    <lineage>
        <taxon>Bacteria</taxon>
        <taxon>Pseudomonadati</taxon>
        <taxon>Pseudomonadota</taxon>
        <taxon>Betaproteobacteria</taxon>
        <taxon>Nitrosomonadales</taxon>
        <taxon>Methylophilaceae</taxon>
        <taxon>Candidatus Methylopumilus</taxon>
    </lineage>
</organism>
<dbReference type="CDD" id="cd00118">
    <property type="entry name" value="LysM"/>
    <property type="match status" value="1"/>
</dbReference>
<dbReference type="AlphaFoldDB" id="A0AAE6FTJ2"/>
<protein>
    <submittedName>
        <fullName evidence="5">LysM peptidoglycan-binding domain-containing protein</fullName>
    </submittedName>
</protein>
<evidence type="ECO:0000313" key="5">
    <source>
        <dbReference type="EMBL" id="QDD13556.1"/>
    </source>
</evidence>
<evidence type="ECO:0000256" key="3">
    <source>
        <dbReference type="SAM" id="Phobius"/>
    </source>
</evidence>
<keyword evidence="1" id="KW-0175">Coiled coil</keyword>
<keyword evidence="6" id="KW-1185">Reference proteome</keyword>